<accession>A0A383BP48</accession>
<dbReference type="EMBL" id="UINC01202049">
    <property type="protein sequence ID" value="SVE21674.1"/>
    <property type="molecule type" value="Genomic_DNA"/>
</dbReference>
<reference evidence="2" key="1">
    <citation type="submission" date="2018-05" db="EMBL/GenBank/DDBJ databases">
        <authorList>
            <person name="Lanie J.A."/>
            <person name="Ng W.-L."/>
            <person name="Kazmierczak K.M."/>
            <person name="Andrzejewski T.M."/>
            <person name="Davidsen T.M."/>
            <person name="Wayne K.J."/>
            <person name="Tettelin H."/>
            <person name="Glass J.I."/>
            <person name="Rusch D."/>
            <person name="Podicherti R."/>
            <person name="Tsui H.-C.T."/>
            <person name="Winkler M.E."/>
        </authorList>
    </citation>
    <scope>NUCLEOTIDE SEQUENCE</scope>
</reference>
<evidence type="ECO:0000313" key="2">
    <source>
        <dbReference type="EMBL" id="SVE21674.1"/>
    </source>
</evidence>
<feature type="non-terminal residue" evidence="2">
    <location>
        <position position="1"/>
    </location>
</feature>
<dbReference type="InterPro" id="IPR015919">
    <property type="entry name" value="Cadherin-like_sf"/>
</dbReference>
<gene>
    <name evidence="2" type="ORF">METZ01_LOCUS474528</name>
</gene>
<dbReference type="PROSITE" id="PS50268">
    <property type="entry name" value="CADHERIN_2"/>
    <property type="match status" value="2"/>
</dbReference>
<dbReference type="SUPFAM" id="SSF49313">
    <property type="entry name" value="Cadherin-like"/>
    <property type="match status" value="2"/>
</dbReference>
<dbReference type="AlphaFoldDB" id="A0A383BP48"/>
<dbReference type="GO" id="GO:0007156">
    <property type="term" value="P:homophilic cell adhesion via plasma membrane adhesion molecules"/>
    <property type="evidence" value="ECO:0007669"/>
    <property type="project" value="InterPro"/>
</dbReference>
<name>A0A383BP48_9ZZZZ</name>
<dbReference type="InterPro" id="IPR002126">
    <property type="entry name" value="Cadherin-like_dom"/>
</dbReference>
<dbReference type="GO" id="GO:0005509">
    <property type="term" value="F:calcium ion binding"/>
    <property type="evidence" value="ECO:0007669"/>
    <property type="project" value="InterPro"/>
</dbReference>
<feature type="domain" description="Cadherin" evidence="1">
    <location>
        <begin position="16"/>
        <end position="101"/>
    </location>
</feature>
<dbReference type="Gene3D" id="2.60.40.10">
    <property type="entry name" value="Immunoglobulins"/>
    <property type="match status" value="2"/>
</dbReference>
<dbReference type="Pfam" id="PF17963">
    <property type="entry name" value="Big_9"/>
    <property type="match status" value="2"/>
</dbReference>
<sequence>IGDQVTDEDTDFTIDLSASDVDIDENGQTLTYSALSSDESLVTVTTTTSDNGTTGTLTFDVLDEQNGEADITVTVNDAQGRAVDSETFTLTVNAINDTPILTVIGDQVTDEDTDFTIDLSASDVDIDENGQTLTYSAVSSDESLVTVSTTTEGNGTTGTLTFDVQSDQNGSADVTVTVTDSENGTAVETFTLTVNAVNDEPILTFIGNQSTDEDSDTTIVLSASDVDIDENGQTLTYSAVSSDES</sequence>
<proteinExistence type="predicted"/>
<organism evidence="2">
    <name type="scientific">marine metagenome</name>
    <dbReference type="NCBI Taxonomy" id="408172"/>
    <lineage>
        <taxon>unclassified sequences</taxon>
        <taxon>metagenomes</taxon>
        <taxon>ecological metagenomes</taxon>
    </lineage>
</organism>
<dbReference type="GO" id="GO:0016020">
    <property type="term" value="C:membrane"/>
    <property type="evidence" value="ECO:0007669"/>
    <property type="project" value="InterPro"/>
</dbReference>
<protein>
    <recommendedName>
        <fullName evidence="1">Cadherin domain-containing protein</fullName>
    </recommendedName>
</protein>
<feature type="non-terminal residue" evidence="2">
    <location>
        <position position="245"/>
    </location>
</feature>
<evidence type="ECO:0000259" key="1">
    <source>
        <dbReference type="PROSITE" id="PS50268"/>
    </source>
</evidence>
<feature type="domain" description="Cadherin" evidence="1">
    <location>
        <begin position="119"/>
        <end position="203"/>
    </location>
</feature>
<dbReference type="InterPro" id="IPR013783">
    <property type="entry name" value="Ig-like_fold"/>
</dbReference>